<comment type="caution">
    <text evidence="9">The sequence shown here is derived from an EMBL/GenBank/DDBJ whole genome shotgun (WGS) entry which is preliminary data.</text>
</comment>
<gene>
    <name evidence="9" type="primary">mntC</name>
    <name evidence="9" type="ORF">NCTC10254_00004</name>
</gene>
<evidence type="ECO:0000256" key="6">
    <source>
        <dbReference type="RuleBase" id="RU003943"/>
    </source>
</evidence>
<evidence type="ECO:0000313" key="10">
    <source>
        <dbReference type="Proteomes" id="UP000249886"/>
    </source>
</evidence>
<feature type="transmembrane region" description="Helical" evidence="8">
    <location>
        <begin position="220"/>
        <end position="238"/>
    </location>
</feature>
<accession>A0A6H9XTY2</accession>
<dbReference type="RefSeq" id="WP_005525274.1">
    <property type="nucleotide sequence ID" value="NZ_CAUSYL010000013.1"/>
</dbReference>
<dbReference type="Proteomes" id="UP000249886">
    <property type="component" value="Unassembled WGS sequence"/>
</dbReference>
<keyword evidence="6" id="KW-0813">Transport</keyword>
<dbReference type="Pfam" id="PF00950">
    <property type="entry name" value="ABC-3"/>
    <property type="match status" value="1"/>
</dbReference>
<dbReference type="Gene3D" id="1.10.3470.10">
    <property type="entry name" value="ABC transporter involved in vitamin B12 uptake, BtuC"/>
    <property type="match status" value="1"/>
</dbReference>
<protein>
    <submittedName>
        <fullName evidence="9">Manganese ABC transporter membrane protein</fullName>
    </submittedName>
</protein>
<evidence type="ECO:0000256" key="5">
    <source>
        <dbReference type="ARBA" id="ARBA00023136"/>
    </source>
</evidence>
<evidence type="ECO:0000256" key="2">
    <source>
        <dbReference type="ARBA" id="ARBA00008034"/>
    </source>
</evidence>
<dbReference type="SUPFAM" id="SSF81345">
    <property type="entry name" value="ABC transporter involved in vitamin B12 uptake, BtuC"/>
    <property type="match status" value="1"/>
</dbReference>
<feature type="transmembrane region" description="Helical" evidence="8">
    <location>
        <begin position="41"/>
        <end position="58"/>
    </location>
</feature>
<dbReference type="EMBL" id="UARK01000001">
    <property type="protein sequence ID" value="SPW23647.1"/>
    <property type="molecule type" value="Genomic_DNA"/>
</dbReference>
<evidence type="ECO:0000256" key="3">
    <source>
        <dbReference type="ARBA" id="ARBA00022692"/>
    </source>
</evidence>
<name>A0A6H9XTY2_9CORY</name>
<feature type="transmembrane region" description="Helical" evidence="8">
    <location>
        <begin position="64"/>
        <end position="82"/>
    </location>
</feature>
<comment type="subcellular location">
    <subcellularLocation>
        <location evidence="6">Cell membrane</location>
        <topology evidence="6">Multi-pass membrane protein</topology>
    </subcellularLocation>
    <subcellularLocation>
        <location evidence="1">Membrane</location>
        <topology evidence="1">Multi-pass membrane protein</topology>
    </subcellularLocation>
</comment>
<keyword evidence="4 8" id="KW-1133">Transmembrane helix</keyword>
<dbReference type="PANTHER" id="PTHR30477">
    <property type="entry name" value="ABC-TRANSPORTER METAL-BINDING PROTEIN"/>
    <property type="match status" value="1"/>
</dbReference>
<dbReference type="GO" id="GO:0055085">
    <property type="term" value="P:transmembrane transport"/>
    <property type="evidence" value="ECO:0007669"/>
    <property type="project" value="InterPro"/>
</dbReference>
<organism evidence="9 10">
    <name type="scientific">Corynebacterium matruchotii</name>
    <dbReference type="NCBI Taxonomy" id="43768"/>
    <lineage>
        <taxon>Bacteria</taxon>
        <taxon>Bacillati</taxon>
        <taxon>Actinomycetota</taxon>
        <taxon>Actinomycetes</taxon>
        <taxon>Mycobacteriales</taxon>
        <taxon>Corynebacteriaceae</taxon>
        <taxon>Corynebacterium</taxon>
    </lineage>
</organism>
<proteinExistence type="inferred from homology"/>
<feature type="transmembrane region" description="Helical" evidence="8">
    <location>
        <begin position="15"/>
        <end position="34"/>
    </location>
</feature>
<evidence type="ECO:0000256" key="7">
    <source>
        <dbReference type="SAM" id="MobiDB-lite"/>
    </source>
</evidence>
<feature type="transmembrane region" description="Helical" evidence="8">
    <location>
        <begin position="94"/>
        <end position="113"/>
    </location>
</feature>
<feature type="region of interest" description="Disordered" evidence="7">
    <location>
        <begin position="283"/>
        <end position="307"/>
    </location>
</feature>
<dbReference type="AlphaFoldDB" id="A0A6H9XTY2"/>
<dbReference type="InterPro" id="IPR037294">
    <property type="entry name" value="ABC_BtuC-like"/>
</dbReference>
<dbReference type="InterPro" id="IPR001626">
    <property type="entry name" value="ABC_TroCD"/>
</dbReference>
<sequence length="307" mass="31378">MFVDILTLPYLQRPLILLLILGIVGGSVGVLVNLRAMEFSVEALVHSVFPGMVVGLALGGIDGIVPGAAVVAAVAAAALTFVTRRAAAEAGTAVVLTSFYGVGVVLSLAIGDYSGQLDALMFGRLLDVTDTRLIQTAVLSTAALVILLVTWRKQVAVAFDRNFMVAQHINVTLIDAALNAAIAAVVVVASSAVGVLLVIGYLIIPGAAARLLARTIPMMVGIAVAAGLTAAVIGVVAMNVDVGHQISPQAAVSLSLVAVFVIAIALNTLRTTARSAFRKAGAGAKVAKPASQSLQSEQSPQQARTKE</sequence>
<keyword evidence="3 6" id="KW-0812">Transmembrane</keyword>
<keyword evidence="5 8" id="KW-0472">Membrane</keyword>
<feature type="transmembrane region" description="Helical" evidence="8">
    <location>
        <begin position="192"/>
        <end position="213"/>
    </location>
</feature>
<dbReference type="GO" id="GO:0010043">
    <property type="term" value="P:response to zinc ion"/>
    <property type="evidence" value="ECO:0007669"/>
    <property type="project" value="TreeGrafter"/>
</dbReference>
<evidence type="ECO:0000256" key="4">
    <source>
        <dbReference type="ARBA" id="ARBA00022989"/>
    </source>
</evidence>
<feature type="transmembrane region" description="Helical" evidence="8">
    <location>
        <begin position="250"/>
        <end position="269"/>
    </location>
</feature>
<evidence type="ECO:0000313" key="9">
    <source>
        <dbReference type="EMBL" id="SPW23647.1"/>
    </source>
</evidence>
<feature type="transmembrane region" description="Helical" evidence="8">
    <location>
        <begin position="133"/>
        <end position="151"/>
    </location>
</feature>
<dbReference type="GeneID" id="84573509"/>
<dbReference type="GO" id="GO:0043190">
    <property type="term" value="C:ATP-binding cassette (ABC) transporter complex"/>
    <property type="evidence" value="ECO:0007669"/>
    <property type="project" value="InterPro"/>
</dbReference>
<comment type="similarity">
    <text evidence="2 6">Belongs to the ABC-3 integral membrane protein family.</text>
</comment>
<evidence type="ECO:0000256" key="1">
    <source>
        <dbReference type="ARBA" id="ARBA00004141"/>
    </source>
</evidence>
<feature type="transmembrane region" description="Helical" evidence="8">
    <location>
        <begin position="163"/>
        <end position="186"/>
    </location>
</feature>
<dbReference type="PANTHER" id="PTHR30477:SF13">
    <property type="entry name" value="IRON TRANSPORT SYSTEM MEMBRANE PROTEIN HI_0360-RELATED"/>
    <property type="match status" value="1"/>
</dbReference>
<evidence type="ECO:0000256" key="8">
    <source>
        <dbReference type="SAM" id="Phobius"/>
    </source>
</evidence>
<reference evidence="9 10" key="1">
    <citation type="submission" date="2018-06" db="EMBL/GenBank/DDBJ databases">
        <authorList>
            <consortium name="Pathogen Informatics"/>
            <person name="Doyle S."/>
        </authorList>
    </citation>
    <scope>NUCLEOTIDE SEQUENCE [LARGE SCALE GENOMIC DNA]</scope>
    <source>
        <strain evidence="9 10">NCTC10254</strain>
    </source>
</reference>